<dbReference type="InterPro" id="IPR031632">
    <property type="entry name" value="SVIP"/>
</dbReference>
<accession>A0ABM1BL11</accession>
<dbReference type="PANTHER" id="PTHR35269">
    <property type="entry name" value="SMALL VCP/P97-INTERACTING PROTEIN"/>
    <property type="match status" value="1"/>
</dbReference>
<name>A0ABM1BL11_LIMPO</name>
<keyword evidence="2" id="KW-0564">Palmitate</keyword>
<dbReference type="PANTHER" id="PTHR35269:SF1">
    <property type="entry name" value="SMALL VCP_P97-INTERACTING PROTEIN"/>
    <property type="match status" value="1"/>
</dbReference>
<keyword evidence="5" id="KW-1185">Reference proteome</keyword>
<dbReference type="Proteomes" id="UP000694941">
    <property type="component" value="Unplaced"/>
</dbReference>
<reference evidence="6" key="1">
    <citation type="submission" date="2025-08" db="UniProtKB">
        <authorList>
            <consortium name="RefSeq"/>
        </authorList>
    </citation>
    <scope>IDENTIFICATION</scope>
    <source>
        <tissue evidence="6">Muscle</tissue>
    </source>
</reference>
<evidence type="ECO:0000256" key="1">
    <source>
        <dbReference type="ARBA" id="ARBA00022707"/>
    </source>
</evidence>
<dbReference type="InterPro" id="IPR055366">
    <property type="entry name" value="SVIP_metazoa"/>
</dbReference>
<keyword evidence="3" id="KW-0449">Lipoprotein</keyword>
<evidence type="ECO:0000313" key="5">
    <source>
        <dbReference type="Proteomes" id="UP000694941"/>
    </source>
</evidence>
<dbReference type="RefSeq" id="XP_013784114.1">
    <property type="nucleotide sequence ID" value="XM_013928660.2"/>
</dbReference>
<dbReference type="GeneID" id="106468243"/>
<evidence type="ECO:0000256" key="4">
    <source>
        <dbReference type="SAM" id="MobiDB-lite"/>
    </source>
</evidence>
<dbReference type="Pfam" id="PF15811">
    <property type="entry name" value="SVIP"/>
    <property type="match status" value="1"/>
</dbReference>
<feature type="region of interest" description="Disordered" evidence="4">
    <location>
        <begin position="12"/>
        <end position="81"/>
    </location>
</feature>
<protein>
    <submittedName>
        <fullName evidence="6">Uncharacterized protein LOC106468243</fullName>
    </submittedName>
</protein>
<evidence type="ECO:0000256" key="3">
    <source>
        <dbReference type="ARBA" id="ARBA00023288"/>
    </source>
</evidence>
<organism evidence="5 6">
    <name type="scientific">Limulus polyphemus</name>
    <name type="common">Atlantic horseshoe crab</name>
    <dbReference type="NCBI Taxonomy" id="6850"/>
    <lineage>
        <taxon>Eukaryota</taxon>
        <taxon>Metazoa</taxon>
        <taxon>Ecdysozoa</taxon>
        <taxon>Arthropoda</taxon>
        <taxon>Chelicerata</taxon>
        <taxon>Merostomata</taxon>
        <taxon>Xiphosura</taxon>
        <taxon>Limulidae</taxon>
        <taxon>Limulus</taxon>
    </lineage>
</organism>
<evidence type="ECO:0000313" key="6">
    <source>
        <dbReference type="RefSeq" id="XP_013784114.1"/>
    </source>
</evidence>
<gene>
    <name evidence="6" type="primary">LOC106468243</name>
</gene>
<evidence type="ECO:0000256" key="2">
    <source>
        <dbReference type="ARBA" id="ARBA00023139"/>
    </source>
</evidence>
<sequence length="81" mass="9089">MGLSLCLQCFKGSSSDEYSNPDPAVRRQQLAAAAEQRKKEAEARGIKDPEKVKRQQQRQEAVDAAMEQKGREEGNLQWQVG</sequence>
<keyword evidence="1" id="KW-0519">Myristate</keyword>
<feature type="compositionally biased region" description="Basic and acidic residues" evidence="4">
    <location>
        <begin position="35"/>
        <end position="53"/>
    </location>
</feature>
<proteinExistence type="predicted"/>